<gene>
    <name evidence="1" type="ORF">GGR14_003480</name>
</gene>
<evidence type="ECO:0000313" key="2">
    <source>
        <dbReference type="Proteomes" id="UP000546007"/>
    </source>
</evidence>
<comment type="caution">
    <text evidence="1">The sequence shown here is derived from an EMBL/GenBank/DDBJ whole genome shotgun (WGS) entry which is preliminary data.</text>
</comment>
<proteinExistence type="predicted"/>
<protein>
    <submittedName>
        <fullName evidence="1">Uncharacterized protein</fullName>
    </submittedName>
</protein>
<sequence>MGSIIGIKAKLLKKSGTTIPSPTQASFGEKSLPQVTWGEIPQLGQNFPQSWNSDKHTYKLFFNTLSFYNTNGTGIAFI</sequence>
<dbReference type="EMBL" id="JACIES010000011">
    <property type="protein sequence ID" value="MBB4027666.1"/>
    <property type="molecule type" value="Genomic_DNA"/>
</dbReference>
<name>A0A7W6N043_9BACT</name>
<dbReference type="AlphaFoldDB" id="A0A7W6N043"/>
<keyword evidence="2" id="KW-1185">Reference proteome</keyword>
<accession>A0A7W6N043</accession>
<reference evidence="1 2" key="1">
    <citation type="submission" date="2020-08" db="EMBL/GenBank/DDBJ databases">
        <title>Genomic Encyclopedia of Type Strains, Phase IV (KMG-IV): sequencing the most valuable type-strain genomes for metagenomic binning, comparative biology and taxonomic classification.</title>
        <authorList>
            <person name="Goeker M."/>
        </authorList>
    </citation>
    <scope>NUCLEOTIDE SEQUENCE [LARGE SCALE GENOMIC DNA]</scope>
    <source>
        <strain evidence="1 2">DSM 105721</strain>
    </source>
</reference>
<dbReference type="Proteomes" id="UP000546007">
    <property type="component" value="Unassembled WGS sequence"/>
</dbReference>
<evidence type="ECO:0000313" key="1">
    <source>
        <dbReference type="EMBL" id="MBB4027666.1"/>
    </source>
</evidence>
<organism evidence="1 2">
    <name type="scientific">Butyricimonas faecihominis</name>
    <dbReference type="NCBI Taxonomy" id="1472416"/>
    <lineage>
        <taxon>Bacteria</taxon>
        <taxon>Pseudomonadati</taxon>
        <taxon>Bacteroidota</taxon>
        <taxon>Bacteroidia</taxon>
        <taxon>Bacteroidales</taxon>
        <taxon>Odoribacteraceae</taxon>
        <taxon>Butyricimonas</taxon>
    </lineage>
</organism>
<dbReference type="RefSeq" id="WP_167513937.1">
    <property type="nucleotide sequence ID" value="NZ_BMOZ01000011.1"/>
</dbReference>